<dbReference type="PANTHER" id="PTHR10605:SF56">
    <property type="entry name" value="BIFUNCTIONAL HEPARAN SULFATE N-DEACETYLASE_N-SULFOTRANSFERASE"/>
    <property type="match status" value="1"/>
</dbReference>
<dbReference type="Pfam" id="PF00685">
    <property type="entry name" value="Sulfotransfer_1"/>
    <property type="match status" value="1"/>
</dbReference>
<keyword evidence="2" id="KW-0325">Glycoprotein</keyword>
<gene>
    <name evidence="4" type="ORF">H7344_06760</name>
</gene>
<evidence type="ECO:0000313" key="5">
    <source>
        <dbReference type="Proteomes" id="UP000604001"/>
    </source>
</evidence>
<dbReference type="EMBL" id="JACMYC010000003">
    <property type="protein sequence ID" value="MBC2959992.1"/>
    <property type="molecule type" value="Genomic_DNA"/>
</dbReference>
<proteinExistence type="predicted"/>
<dbReference type="Gene3D" id="3.40.50.300">
    <property type="entry name" value="P-loop containing nucleotide triphosphate hydrolases"/>
    <property type="match status" value="1"/>
</dbReference>
<dbReference type="InterPro" id="IPR037359">
    <property type="entry name" value="NST/OST"/>
</dbReference>
<feature type="domain" description="Sulfotransferase" evidence="3">
    <location>
        <begin position="40"/>
        <end position="245"/>
    </location>
</feature>
<evidence type="ECO:0000256" key="2">
    <source>
        <dbReference type="ARBA" id="ARBA00023180"/>
    </source>
</evidence>
<keyword evidence="5" id="KW-1185">Reference proteome</keyword>
<dbReference type="SUPFAM" id="SSF52540">
    <property type="entry name" value="P-loop containing nucleoside triphosphate hydrolases"/>
    <property type="match status" value="1"/>
</dbReference>
<dbReference type="InterPro" id="IPR000863">
    <property type="entry name" value="Sulfotransferase_dom"/>
</dbReference>
<protein>
    <submittedName>
        <fullName evidence="4">Sulfotransferase</fullName>
    </submittedName>
</protein>
<organism evidence="4 5">
    <name type="scientific">Nocardioides deserti</name>
    <dbReference type="NCBI Taxonomy" id="1588644"/>
    <lineage>
        <taxon>Bacteria</taxon>
        <taxon>Bacillati</taxon>
        <taxon>Actinomycetota</taxon>
        <taxon>Actinomycetes</taxon>
        <taxon>Propionibacteriales</taxon>
        <taxon>Nocardioidaceae</taxon>
        <taxon>Nocardioides</taxon>
    </lineage>
</organism>
<evidence type="ECO:0000259" key="3">
    <source>
        <dbReference type="Pfam" id="PF00685"/>
    </source>
</evidence>
<accession>A0ABR6U6D1</accession>
<comment type="caution">
    <text evidence="4">The sequence shown here is derived from an EMBL/GenBank/DDBJ whole genome shotgun (WGS) entry which is preliminary data.</text>
</comment>
<dbReference type="PANTHER" id="PTHR10605">
    <property type="entry name" value="HEPARAN SULFATE SULFOTRANSFERASE"/>
    <property type="match status" value="1"/>
</dbReference>
<name>A0ABR6U6D1_9ACTN</name>
<evidence type="ECO:0000256" key="1">
    <source>
        <dbReference type="ARBA" id="ARBA00022679"/>
    </source>
</evidence>
<keyword evidence="1" id="KW-0808">Transferase</keyword>
<dbReference type="Proteomes" id="UP000604001">
    <property type="component" value="Unassembled WGS sequence"/>
</dbReference>
<sequence length="299" mass="33697">MLARDLTRRMGEHLPAPVTEGLRAAALAWGWLTAPWRVLPDVLVVGAQRAGTTTMFRLLSEHPDLVRPTTTKGTSYFDDEHARGPRWYRAHFPLRPLARLARPGRRLRAFECSGYYLFHPLAAGRIARELPGAHVVVLVRDPVERARSAHRHELARGFETLPFDEALRAEEGRLAGEQERLVTRPGSTSFEHRHHAYLARGRYGEQVERFVAALGPDRVHVVDADRFFADPVPHFAALQERLGLTPWTPPVVERWNARPADPLPPDEHAALLEHFADSDTVLSGYLDDAPSWRAEAVAR</sequence>
<dbReference type="InterPro" id="IPR027417">
    <property type="entry name" value="P-loop_NTPase"/>
</dbReference>
<dbReference type="RefSeq" id="WP_186345249.1">
    <property type="nucleotide sequence ID" value="NZ_BMMR01000003.1"/>
</dbReference>
<evidence type="ECO:0000313" key="4">
    <source>
        <dbReference type="EMBL" id="MBC2959992.1"/>
    </source>
</evidence>
<reference evidence="4 5" key="1">
    <citation type="submission" date="2020-08" db="EMBL/GenBank/DDBJ databases">
        <title>novel species in genus Nocardioides.</title>
        <authorList>
            <person name="Zhang G."/>
        </authorList>
    </citation>
    <scope>NUCLEOTIDE SEQUENCE [LARGE SCALE GENOMIC DNA]</scope>
    <source>
        <strain evidence="4 5">SC8A-24</strain>
    </source>
</reference>